<feature type="domain" description="RNA polymerase sigma-70 region 2" evidence="1">
    <location>
        <begin position="45"/>
        <end position="99"/>
    </location>
</feature>
<dbReference type="SUPFAM" id="SSF88946">
    <property type="entry name" value="Sigma2 domain of RNA polymerase sigma factors"/>
    <property type="match status" value="1"/>
</dbReference>
<keyword evidence="3" id="KW-1185">Reference proteome</keyword>
<evidence type="ECO:0000313" key="3">
    <source>
        <dbReference type="Proteomes" id="UP000635565"/>
    </source>
</evidence>
<dbReference type="Gene3D" id="1.10.1740.10">
    <property type="match status" value="1"/>
</dbReference>
<dbReference type="InterPro" id="IPR007627">
    <property type="entry name" value="RNA_pol_sigma70_r2"/>
</dbReference>
<dbReference type="InterPro" id="IPR013324">
    <property type="entry name" value="RNA_pol_sigma_r3/r4-like"/>
</dbReference>
<evidence type="ECO:0000259" key="1">
    <source>
        <dbReference type="Pfam" id="PF04542"/>
    </source>
</evidence>
<dbReference type="InterPro" id="IPR014284">
    <property type="entry name" value="RNA_pol_sigma-70_dom"/>
</dbReference>
<dbReference type="SUPFAM" id="SSF88659">
    <property type="entry name" value="Sigma3 and sigma4 domains of RNA polymerase sigma factors"/>
    <property type="match status" value="1"/>
</dbReference>
<sequence length="231" mass="25889">MAWKTNVSPTRVQQQALVARAQAGEPVRDEIILSLQPCIKAMATKHIYNNLHNSHHVECDDLVQEANVAVLEALQNALTKEDPYRYLVKVAKRAMIEYYVNGRSDLIKTWHSYQKPLSILSLDVPVQRETETPFADTLSVEVRLETSKPLEEEYASLYSAIEALPEKQKLVVRRYYGLSDAPTPLNEISRMLSPKSPRPANAHYHNKCALNALRTLLAPATSEPCAIGGAK</sequence>
<accession>A0ABQ3VB17</accession>
<dbReference type="InterPro" id="IPR013325">
    <property type="entry name" value="RNA_pol_sigma_r2"/>
</dbReference>
<name>A0ABQ3VB17_9CHLR</name>
<reference evidence="2 3" key="1">
    <citation type="journal article" date="2021" name="Int. J. Syst. Evol. Microbiol.">
        <title>Reticulibacter mediterranei gen. nov., sp. nov., within the new family Reticulibacteraceae fam. nov., and Ktedonospora formicarum gen. nov., sp. nov., Ktedonobacter robiniae sp. nov., Dictyobacter formicarum sp. nov. and Dictyobacter arantiisoli sp. nov., belonging to the class Ktedonobacteria.</title>
        <authorList>
            <person name="Yabe S."/>
            <person name="Zheng Y."/>
            <person name="Wang C.M."/>
            <person name="Sakai Y."/>
            <person name="Abe K."/>
            <person name="Yokota A."/>
            <person name="Donadio S."/>
            <person name="Cavaletti L."/>
            <person name="Monciardini P."/>
        </authorList>
    </citation>
    <scope>NUCLEOTIDE SEQUENCE [LARGE SCALE GENOMIC DNA]</scope>
    <source>
        <strain evidence="2 3">SOSP1-9</strain>
    </source>
</reference>
<dbReference type="RefSeq" id="WP_201360615.1">
    <property type="nucleotide sequence ID" value="NZ_BNJJ01000002.1"/>
</dbReference>
<comment type="caution">
    <text evidence="2">The sequence shown here is derived from an EMBL/GenBank/DDBJ whole genome shotgun (WGS) entry which is preliminary data.</text>
</comment>
<dbReference type="Proteomes" id="UP000635565">
    <property type="component" value="Unassembled WGS sequence"/>
</dbReference>
<protein>
    <recommendedName>
        <fullName evidence="1">RNA polymerase sigma-70 region 2 domain-containing protein</fullName>
    </recommendedName>
</protein>
<dbReference type="Gene3D" id="1.20.140.160">
    <property type="match status" value="1"/>
</dbReference>
<dbReference type="EMBL" id="BNJJ01000002">
    <property type="protein sequence ID" value="GHO82980.1"/>
    <property type="molecule type" value="Genomic_DNA"/>
</dbReference>
<dbReference type="Pfam" id="PF04542">
    <property type="entry name" value="Sigma70_r2"/>
    <property type="match status" value="1"/>
</dbReference>
<dbReference type="NCBIfam" id="TIGR02937">
    <property type="entry name" value="sigma70-ECF"/>
    <property type="match status" value="1"/>
</dbReference>
<organism evidence="2 3">
    <name type="scientific">Dictyobacter formicarum</name>
    <dbReference type="NCBI Taxonomy" id="2778368"/>
    <lineage>
        <taxon>Bacteria</taxon>
        <taxon>Bacillati</taxon>
        <taxon>Chloroflexota</taxon>
        <taxon>Ktedonobacteria</taxon>
        <taxon>Ktedonobacterales</taxon>
        <taxon>Dictyobacteraceae</taxon>
        <taxon>Dictyobacter</taxon>
    </lineage>
</organism>
<evidence type="ECO:0000313" key="2">
    <source>
        <dbReference type="EMBL" id="GHO82980.1"/>
    </source>
</evidence>
<proteinExistence type="predicted"/>
<gene>
    <name evidence="2" type="ORF">KSZ_09860</name>
</gene>